<evidence type="ECO:0000259" key="4">
    <source>
        <dbReference type="PROSITE" id="PS51387"/>
    </source>
</evidence>
<dbReference type="SUPFAM" id="SSF56176">
    <property type="entry name" value="FAD-binding/transporter-associated domain-like"/>
    <property type="match status" value="1"/>
</dbReference>
<evidence type="ECO:0000256" key="3">
    <source>
        <dbReference type="ARBA" id="ARBA00023002"/>
    </source>
</evidence>
<comment type="caution">
    <text evidence="5">The sequence shown here is derived from an EMBL/GenBank/DDBJ whole genome shotgun (WGS) entry which is preliminary data.</text>
</comment>
<reference evidence="5" key="1">
    <citation type="submission" date="2017-05" db="EMBL/GenBank/DDBJ databases">
        <authorList>
            <person name="Varghese N."/>
            <person name="Submissions S."/>
        </authorList>
    </citation>
    <scope>NUCLEOTIDE SEQUENCE</scope>
    <source>
        <strain evidence="5">Su22</strain>
    </source>
</reference>
<dbReference type="Pfam" id="PF01565">
    <property type="entry name" value="FAD_binding_4"/>
    <property type="match status" value="1"/>
</dbReference>
<dbReference type="InterPro" id="IPR006094">
    <property type="entry name" value="Oxid_FAD_bind_N"/>
</dbReference>
<dbReference type="EMBL" id="FXUF01000010">
    <property type="protein sequence ID" value="SMP62721.1"/>
    <property type="molecule type" value="Genomic_DNA"/>
</dbReference>
<dbReference type="Gene3D" id="3.30.465.10">
    <property type="match status" value="1"/>
</dbReference>
<dbReference type="GO" id="GO:0071949">
    <property type="term" value="F:FAD binding"/>
    <property type="evidence" value="ECO:0007669"/>
    <property type="project" value="InterPro"/>
</dbReference>
<dbReference type="GO" id="GO:1903457">
    <property type="term" value="P:lactate catabolic process"/>
    <property type="evidence" value="ECO:0007669"/>
    <property type="project" value="TreeGrafter"/>
</dbReference>
<dbReference type="PROSITE" id="PS51387">
    <property type="entry name" value="FAD_PCMH"/>
    <property type="match status" value="1"/>
</dbReference>
<dbReference type="RefSeq" id="WP_283409852.1">
    <property type="nucleotide sequence ID" value="NZ_FXUF01000010.1"/>
</dbReference>
<sequence>MALAREIYRAFESIVGSRNISEDLGIRETYRCIPAQSSAHFGPYDQKTPLPQAVILPGSTEEVQQIVKLCNKYKIEFKASSTFWATMGYIGSDCAIQLDMRRMREIEIDAKNMTAVVEPYAIGATVQAEAMKRGLTLNIPGVGCSSSPLASTAGWAGFGPTSIFMGCATENMLGAEWVLPSGETLRTGSVGAGSGWFCGEGPGPSTRGILRGVVGTTGTMGVCTKVAIRLHPWPGPDHIPSVGDAPAYRAVLPDNFKGYTLCFPDWGAYANAVNLFHENPDILFLGHRQYNKFGRNLKVAMIKILNDKNKQLCDLPALMEDPVTKKQNEDMKIDVQVILAGMSKRDMAFKEKAVDTILEETGGWKSEFMQEPDIAAWNLMYLLRLGHKNLNYTLCGAYEGTFGLTGNVFVSSSLMEEASALKRKWELESDCIAAVGGDSDMGSISVMGGGGATGWEFFTQFDAYDKESIKNTKLFADATQEWMTSKGLGVDFCRWNEDARRPDGYNYTQEQHDEMYINLPQPHVTAYQYKVREAFNPNKLTGSYYRTLTPEKLKEQD</sequence>
<dbReference type="InterPro" id="IPR016169">
    <property type="entry name" value="FAD-bd_PCMH_sub2"/>
</dbReference>
<comment type="similarity">
    <text evidence="1">Belongs to the FAD-binding oxidoreductase/transferase type 4 family.</text>
</comment>
<dbReference type="GO" id="GO:0004458">
    <property type="term" value="F:D-lactate dehydrogenase (cytochrome) activity"/>
    <property type="evidence" value="ECO:0007669"/>
    <property type="project" value="TreeGrafter"/>
</dbReference>
<dbReference type="InterPro" id="IPR016167">
    <property type="entry name" value="FAD-bd_PCMH_sub1"/>
</dbReference>
<dbReference type="Gene3D" id="3.30.43.10">
    <property type="entry name" value="Uridine Diphospho-n-acetylenolpyruvylglucosamine Reductase, domain 2"/>
    <property type="match status" value="1"/>
</dbReference>
<evidence type="ECO:0000256" key="2">
    <source>
        <dbReference type="ARBA" id="ARBA00022630"/>
    </source>
</evidence>
<keyword evidence="2" id="KW-0285">Flavoprotein</keyword>
<dbReference type="InterPro" id="IPR036318">
    <property type="entry name" value="FAD-bd_PCMH-like_sf"/>
</dbReference>
<dbReference type="GO" id="GO:0008720">
    <property type="term" value="F:D-lactate dehydrogenase (NAD+) activity"/>
    <property type="evidence" value="ECO:0007669"/>
    <property type="project" value="TreeGrafter"/>
</dbReference>
<protein>
    <submittedName>
        <fullName evidence="5">FAD binding domain-containing protein</fullName>
    </submittedName>
</protein>
<feature type="domain" description="FAD-binding PCMH-type" evidence="4">
    <location>
        <begin position="47"/>
        <end position="233"/>
    </location>
</feature>
<dbReference type="AlphaFoldDB" id="A0AA45WX61"/>
<dbReference type="InterPro" id="IPR016166">
    <property type="entry name" value="FAD-bd_PCMH"/>
</dbReference>
<evidence type="ECO:0000256" key="1">
    <source>
        <dbReference type="ARBA" id="ARBA00008000"/>
    </source>
</evidence>
<accession>A0AA45WX61</accession>
<keyword evidence="3" id="KW-0560">Oxidoreductase</keyword>
<evidence type="ECO:0000313" key="6">
    <source>
        <dbReference type="Proteomes" id="UP001158066"/>
    </source>
</evidence>
<name>A0AA45WX61_9CLOT</name>
<dbReference type="Proteomes" id="UP001158066">
    <property type="component" value="Unassembled WGS sequence"/>
</dbReference>
<proteinExistence type="inferred from homology"/>
<evidence type="ECO:0000313" key="5">
    <source>
        <dbReference type="EMBL" id="SMP62721.1"/>
    </source>
</evidence>
<keyword evidence="6" id="KW-1185">Reference proteome</keyword>
<organism evidence="5 6">
    <name type="scientific">Anoxynatronum buryatiense</name>
    <dbReference type="NCBI Taxonomy" id="489973"/>
    <lineage>
        <taxon>Bacteria</taxon>
        <taxon>Bacillati</taxon>
        <taxon>Bacillota</taxon>
        <taxon>Clostridia</taxon>
        <taxon>Eubacteriales</taxon>
        <taxon>Clostridiaceae</taxon>
        <taxon>Anoxynatronum</taxon>
    </lineage>
</organism>
<gene>
    <name evidence="5" type="ORF">SAMN06296020_11066</name>
</gene>
<dbReference type="PANTHER" id="PTHR11748">
    <property type="entry name" value="D-LACTATE DEHYDROGENASE"/>
    <property type="match status" value="1"/>
</dbReference>
<dbReference type="PANTHER" id="PTHR11748:SF111">
    <property type="entry name" value="D-LACTATE DEHYDROGENASE, MITOCHONDRIAL-RELATED"/>
    <property type="match status" value="1"/>
</dbReference>